<dbReference type="InterPro" id="IPR052895">
    <property type="entry name" value="HetReg/Transcr_Mod"/>
</dbReference>
<gene>
    <name evidence="2" type="ORF">LY89DRAFT_586491</name>
</gene>
<dbReference type="PANTHER" id="PTHR24148">
    <property type="entry name" value="ANKYRIN REPEAT DOMAIN-CONTAINING PROTEIN 39 HOMOLOG-RELATED"/>
    <property type="match status" value="1"/>
</dbReference>
<dbReference type="AlphaFoldDB" id="A0A194X9K1"/>
<dbReference type="InParanoid" id="A0A194X9K1"/>
<keyword evidence="3" id="KW-1185">Reference proteome</keyword>
<dbReference type="InterPro" id="IPR010730">
    <property type="entry name" value="HET"/>
</dbReference>
<name>A0A194X9K1_MOLSC</name>
<accession>A0A194X9K1</accession>
<evidence type="ECO:0000259" key="1">
    <source>
        <dbReference type="Pfam" id="PF06985"/>
    </source>
</evidence>
<dbReference type="PANTHER" id="PTHR24148:SF64">
    <property type="entry name" value="HETEROKARYON INCOMPATIBILITY DOMAIN-CONTAINING PROTEIN"/>
    <property type="match status" value="1"/>
</dbReference>
<reference evidence="2 3" key="1">
    <citation type="submission" date="2015-10" db="EMBL/GenBank/DDBJ databases">
        <title>Full genome of DAOMC 229536 Phialocephala scopiformis, a fungal endophyte of spruce producing the potent anti-insectan compound rugulosin.</title>
        <authorList>
            <consortium name="DOE Joint Genome Institute"/>
            <person name="Walker A.K."/>
            <person name="Frasz S.L."/>
            <person name="Seifert K.A."/>
            <person name="Miller J.D."/>
            <person name="Mondo S.J."/>
            <person name="Labutti K."/>
            <person name="Lipzen A."/>
            <person name="Dockter R."/>
            <person name="Kennedy M."/>
            <person name="Grigoriev I.V."/>
            <person name="Spatafora J.W."/>
        </authorList>
    </citation>
    <scope>NUCLEOTIDE SEQUENCE [LARGE SCALE GENOMIC DNA]</scope>
    <source>
        <strain evidence="2 3">CBS 120377</strain>
    </source>
</reference>
<feature type="non-terminal residue" evidence="2">
    <location>
        <position position="168"/>
    </location>
</feature>
<dbReference type="Proteomes" id="UP000070700">
    <property type="component" value="Unassembled WGS sequence"/>
</dbReference>
<organism evidence="2 3">
    <name type="scientific">Mollisia scopiformis</name>
    <name type="common">Conifer needle endophyte fungus</name>
    <name type="synonym">Phialocephala scopiformis</name>
    <dbReference type="NCBI Taxonomy" id="149040"/>
    <lineage>
        <taxon>Eukaryota</taxon>
        <taxon>Fungi</taxon>
        <taxon>Dikarya</taxon>
        <taxon>Ascomycota</taxon>
        <taxon>Pezizomycotina</taxon>
        <taxon>Leotiomycetes</taxon>
        <taxon>Helotiales</taxon>
        <taxon>Mollisiaceae</taxon>
        <taxon>Mollisia</taxon>
    </lineage>
</organism>
<evidence type="ECO:0000313" key="2">
    <source>
        <dbReference type="EMBL" id="KUJ16452.1"/>
    </source>
</evidence>
<dbReference type="GeneID" id="28819096"/>
<sequence>MPCCELSGSKGLAVDGPDAGEGIYQVLRDDGDHQKIRILTLLPSSDKKTQIKCSLEIVSLKDHASYTALSYTWGDWVDRREIFIDGHPLLITANLHEALKRFRKSQDSIKLWVDAICINQKDLPERDSQVRLMREIFCQAEQTWLWLGIEADASEKALNLIERLSTIY</sequence>
<dbReference type="Pfam" id="PF06985">
    <property type="entry name" value="HET"/>
    <property type="match status" value="1"/>
</dbReference>
<evidence type="ECO:0000313" key="3">
    <source>
        <dbReference type="Proteomes" id="UP000070700"/>
    </source>
</evidence>
<dbReference type="KEGG" id="psco:LY89DRAFT_586491"/>
<feature type="domain" description="Heterokaryon incompatibility" evidence="1">
    <location>
        <begin position="66"/>
        <end position="163"/>
    </location>
</feature>
<dbReference type="RefSeq" id="XP_018070807.1">
    <property type="nucleotide sequence ID" value="XM_018209370.1"/>
</dbReference>
<dbReference type="OrthoDB" id="3598674at2759"/>
<protein>
    <recommendedName>
        <fullName evidence="1">Heterokaryon incompatibility domain-containing protein</fullName>
    </recommendedName>
</protein>
<dbReference type="EMBL" id="KQ947416">
    <property type="protein sequence ID" value="KUJ16452.1"/>
    <property type="molecule type" value="Genomic_DNA"/>
</dbReference>
<proteinExistence type="predicted"/>